<accession>A0A3U4YGT2</accession>
<protein>
    <submittedName>
        <fullName evidence="4">Transcriptional regulator</fullName>
    </submittedName>
</protein>
<reference evidence="4" key="1">
    <citation type="submission" date="2019-08" db="EMBL/GenBank/DDBJ databases">
        <authorList>
            <person name="Ashton P.M."/>
            <person name="Dallman T."/>
            <person name="Nair S."/>
            <person name="De Pinna E."/>
            <person name="Peters T."/>
            <person name="Grant K."/>
        </authorList>
    </citation>
    <scope>NUCLEOTIDE SEQUENCE</scope>
    <source>
        <strain evidence="3">527491</strain>
        <strain evidence="4">780192</strain>
    </source>
</reference>
<keyword evidence="1" id="KW-0805">Transcription regulation</keyword>
<dbReference type="PRINTS" id="PR01554">
    <property type="entry name" value="FIMREGULATRY"/>
</dbReference>
<evidence type="ECO:0000256" key="1">
    <source>
        <dbReference type="ARBA" id="ARBA00023015"/>
    </source>
</evidence>
<keyword evidence="2" id="KW-0804">Transcription</keyword>
<organism evidence="4">
    <name type="scientific">Salmonella enterica I</name>
    <dbReference type="NCBI Taxonomy" id="59201"/>
    <lineage>
        <taxon>Bacteria</taxon>
        <taxon>Pseudomonadati</taxon>
        <taxon>Pseudomonadota</taxon>
        <taxon>Gammaproteobacteria</taxon>
        <taxon>Enterobacterales</taxon>
        <taxon>Enterobacteriaceae</taxon>
        <taxon>Salmonella</taxon>
    </lineage>
</organism>
<dbReference type="Gene3D" id="1.10.10.2690">
    <property type="match status" value="1"/>
</dbReference>
<evidence type="ECO:0000313" key="3">
    <source>
        <dbReference type="EMBL" id="ECI4618246.1"/>
    </source>
</evidence>
<comment type="caution">
    <text evidence="4">The sequence shown here is derived from an EMBL/GenBank/DDBJ whole genome shotgun (WGS) entry which is preliminary data.</text>
</comment>
<evidence type="ECO:0000313" key="4">
    <source>
        <dbReference type="EMBL" id="ECK7315192.1"/>
    </source>
</evidence>
<gene>
    <name evidence="3" type="ORF">DPC26_21945</name>
    <name evidence="4" type="ORF">FRN22_20995</name>
</gene>
<name>A0A3U4YGT2_SALET</name>
<dbReference type="Pfam" id="PF03333">
    <property type="entry name" value="PapB"/>
    <property type="match status" value="1"/>
</dbReference>
<dbReference type="InterPro" id="IPR053721">
    <property type="entry name" value="Fimbrial_Adhesin_Reg"/>
</dbReference>
<dbReference type="EMBL" id="AAJCYU010000038">
    <property type="protein sequence ID" value="ECK7315192.1"/>
    <property type="molecule type" value="Genomic_DNA"/>
</dbReference>
<dbReference type="GO" id="GO:0006355">
    <property type="term" value="P:regulation of DNA-templated transcription"/>
    <property type="evidence" value="ECO:0007669"/>
    <property type="project" value="InterPro"/>
</dbReference>
<dbReference type="InterPro" id="IPR004356">
    <property type="entry name" value="Adhesin_operon_reg_prot"/>
</dbReference>
<sequence length="99" mass="11500">MCDEYSRRRYSIPGTLHPGMVDIRHLRLLLTLCSVSNPRMVLAIEDVLVGGFPRREACERNGVSQSHLSVKLRRLQDVSQMVLRIYPYVRDEIESDRVM</sequence>
<dbReference type="AlphaFoldDB" id="A0A3U4YGT2"/>
<evidence type="ECO:0000256" key="2">
    <source>
        <dbReference type="ARBA" id="ARBA00023163"/>
    </source>
</evidence>
<dbReference type="EMBL" id="AAIVFG010000041">
    <property type="protein sequence ID" value="ECI4618246.1"/>
    <property type="molecule type" value="Genomic_DNA"/>
</dbReference>
<proteinExistence type="predicted"/>